<proteinExistence type="inferred from homology"/>
<dbReference type="PANTHER" id="PTHR30193:SF41">
    <property type="entry name" value="DIACETYLCHITOBIOSE UPTAKE SYSTEM PERMEASE PROTEIN NGCF"/>
    <property type="match status" value="1"/>
</dbReference>
<dbReference type="InterPro" id="IPR035906">
    <property type="entry name" value="MetI-like_sf"/>
</dbReference>
<keyword evidence="5 7" id="KW-1133">Transmembrane helix</keyword>
<organism evidence="9 10">
    <name type="scientific">Truepera radiovictrix (strain DSM 17093 / CIP 108686 / LMG 22925 / RQ-24)</name>
    <dbReference type="NCBI Taxonomy" id="649638"/>
    <lineage>
        <taxon>Bacteria</taxon>
        <taxon>Thermotogati</taxon>
        <taxon>Deinococcota</taxon>
        <taxon>Deinococci</taxon>
        <taxon>Trueperales</taxon>
        <taxon>Trueperaceae</taxon>
        <taxon>Truepera</taxon>
    </lineage>
</organism>
<dbReference type="STRING" id="649638.Trad_1976"/>
<feature type="domain" description="ABC transmembrane type-1" evidence="8">
    <location>
        <begin position="85"/>
        <end position="296"/>
    </location>
</feature>
<dbReference type="InterPro" id="IPR000515">
    <property type="entry name" value="MetI-like"/>
</dbReference>
<dbReference type="EMBL" id="CP002049">
    <property type="protein sequence ID" value="ADI15090.1"/>
    <property type="molecule type" value="Genomic_DNA"/>
</dbReference>
<gene>
    <name evidence="9" type="ordered locus">Trad_1976</name>
</gene>
<keyword evidence="6 7" id="KW-0472">Membrane</keyword>
<dbReference type="AlphaFoldDB" id="D7CQV6"/>
<dbReference type="Pfam" id="PF00528">
    <property type="entry name" value="BPD_transp_1"/>
    <property type="match status" value="1"/>
</dbReference>
<feature type="transmembrane region" description="Helical" evidence="7">
    <location>
        <begin position="223"/>
        <end position="243"/>
    </location>
</feature>
<comment type="subcellular location">
    <subcellularLocation>
        <location evidence="1 7">Cell membrane</location>
        <topology evidence="1 7">Multi-pass membrane protein</topology>
    </subcellularLocation>
</comment>
<evidence type="ECO:0000256" key="2">
    <source>
        <dbReference type="ARBA" id="ARBA00022448"/>
    </source>
</evidence>
<keyword evidence="4 7" id="KW-0812">Transmembrane</keyword>
<evidence type="ECO:0000256" key="7">
    <source>
        <dbReference type="RuleBase" id="RU363032"/>
    </source>
</evidence>
<feature type="transmembrane region" description="Helical" evidence="7">
    <location>
        <begin position="21"/>
        <end position="45"/>
    </location>
</feature>
<accession>D7CQV6</accession>
<evidence type="ECO:0000256" key="5">
    <source>
        <dbReference type="ARBA" id="ARBA00022989"/>
    </source>
</evidence>
<dbReference type="PANTHER" id="PTHR30193">
    <property type="entry name" value="ABC TRANSPORTER PERMEASE PROTEIN"/>
    <property type="match status" value="1"/>
</dbReference>
<dbReference type="KEGG" id="tra:Trad_1976"/>
<keyword evidence="2 7" id="KW-0813">Transport</keyword>
<evidence type="ECO:0000256" key="3">
    <source>
        <dbReference type="ARBA" id="ARBA00022475"/>
    </source>
</evidence>
<reference evidence="9 10" key="2">
    <citation type="journal article" date="2011" name="Stand. Genomic Sci.">
        <title>Complete genome sequence of Truepera radiovictrix type strain (RQ-24).</title>
        <authorList>
            <person name="Ivanova N."/>
            <person name="Rohde C."/>
            <person name="Munk C."/>
            <person name="Nolan M."/>
            <person name="Lucas S."/>
            <person name="Del Rio T.G."/>
            <person name="Tice H."/>
            <person name="Deshpande S."/>
            <person name="Cheng J.F."/>
            <person name="Tapia R."/>
            <person name="Han C."/>
            <person name="Goodwin L."/>
            <person name="Pitluck S."/>
            <person name="Liolios K."/>
            <person name="Mavromatis K."/>
            <person name="Mikhailova N."/>
            <person name="Pati A."/>
            <person name="Chen A."/>
            <person name="Palaniappan K."/>
            <person name="Land M."/>
            <person name="Hauser L."/>
            <person name="Chang Y.J."/>
            <person name="Jeffries C.D."/>
            <person name="Brambilla E."/>
            <person name="Rohde M."/>
            <person name="Goker M."/>
            <person name="Tindall B.J."/>
            <person name="Woyke T."/>
            <person name="Bristow J."/>
            <person name="Eisen J.A."/>
            <person name="Markowitz V."/>
            <person name="Hugenholtz P."/>
            <person name="Kyrpides N.C."/>
            <person name="Klenk H.P."/>
            <person name="Lapidus A."/>
        </authorList>
    </citation>
    <scope>NUCLEOTIDE SEQUENCE [LARGE SCALE GENOMIC DNA]</scope>
    <source>
        <strain evidence="10">DSM 17093 / CIP 108686 / LMG 22925 / RQ-24</strain>
    </source>
</reference>
<dbReference type="InterPro" id="IPR051393">
    <property type="entry name" value="ABC_transporter_permease"/>
</dbReference>
<feature type="transmembrane region" description="Helical" evidence="7">
    <location>
        <begin position="170"/>
        <end position="192"/>
    </location>
</feature>
<dbReference type="CDD" id="cd06261">
    <property type="entry name" value="TM_PBP2"/>
    <property type="match status" value="1"/>
</dbReference>
<reference evidence="10" key="1">
    <citation type="submission" date="2010-05" db="EMBL/GenBank/DDBJ databases">
        <title>The complete genome of Truepera radiovictris DSM 17093.</title>
        <authorList>
            <consortium name="US DOE Joint Genome Institute (JGI-PGF)"/>
            <person name="Lucas S."/>
            <person name="Copeland A."/>
            <person name="Lapidus A."/>
            <person name="Glavina del Rio T."/>
            <person name="Dalin E."/>
            <person name="Tice H."/>
            <person name="Bruce D."/>
            <person name="Goodwin L."/>
            <person name="Pitluck S."/>
            <person name="Kyrpides N."/>
            <person name="Mavromatis K."/>
            <person name="Ovchinnikova G."/>
            <person name="Munk A.C."/>
            <person name="Detter J.C."/>
            <person name="Han C."/>
            <person name="Tapia R."/>
            <person name="Land M."/>
            <person name="Hauser L."/>
            <person name="Markowitz V."/>
            <person name="Cheng J.-F."/>
            <person name="Hugenholtz P."/>
            <person name="Woyke T."/>
            <person name="Wu D."/>
            <person name="Tindall B."/>
            <person name="Pomrenke H.G."/>
            <person name="Brambilla E."/>
            <person name="Klenk H.-P."/>
            <person name="Eisen J.A."/>
        </authorList>
    </citation>
    <scope>NUCLEOTIDE SEQUENCE [LARGE SCALE GENOMIC DNA]</scope>
    <source>
        <strain evidence="10">DSM 17093 / CIP 108686 / LMG 22925 / RQ-24</strain>
    </source>
</reference>
<keyword evidence="3" id="KW-1003">Cell membrane</keyword>
<comment type="similarity">
    <text evidence="7">Belongs to the binding-protein-dependent transport system permease family.</text>
</comment>
<evidence type="ECO:0000256" key="4">
    <source>
        <dbReference type="ARBA" id="ARBA00022692"/>
    </source>
</evidence>
<dbReference type="HOGENOM" id="CLU_016047_0_2_0"/>
<dbReference type="eggNOG" id="COG1175">
    <property type="taxonomic scope" value="Bacteria"/>
</dbReference>
<dbReference type="PROSITE" id="PS50928">
    <property type="entry name" value="ABC_TM1"/>
    <property type="match status" value="1"/>
</dbReference>
<dbReference type="Proteomes" id="UP000000379">
    <property type="component" value="Chromosome"/>
</dbReference>
<feature type="transmembrane region" description="Helical" evidence="7">
    <location>
        <begin position="122"/>
        <end position="141"/>
    </location>
</feature>
<protein>
    <submittedName>
        <fullName evidence="9">Binding-protein-dependent transport systems inner membrane component</fullName>
    </submittedName>
</protein>
<evidence type="ECO:0000313" key="9">
    <source>
        <dbReference type="EMBL" id="ADI15090.1"/>
    </source>
</evidence>
<evidence type="ECO:0000313" key="10">
    <source>
        <dbReference type="Proteomes" id="UP000000379"/>
    </source>
</evidence>
<dbReference type="SUPFAM" id="SSF161098">
    <property type="entry name" value="MetI-like"/>
    <property type="match status" value="1"/>
</dbReference>
<dbReference type="RefSeq" id="WP_013178455.1">
    <property type="nucleotide sequence ID" value="NC_014221.1"/>
</dbReference>
<evidence type="ECO:0000256" key="1">
    <source>
        <dbReference type="ARBA" id="ARBA00004651"/>
    </source>
</evidence>
<keyword evidence="10" id="KW-1185">Reference proteome</keyword>
<feature type="transmembrane region" description="Helical" evidence="7">
    <location>
        <begin position="275"/>
        <end position="295"/>
    </location>
</feature>
<dbReference type="GO" id="GO:0005886">
    <property type="term" value="C:plasma membrane"/>
    <property type="evidence" value="ECO:0007669"/>
    <property type="project" value="UniProtKB-SubCell"/>
</dbReference>
<feature type="transmembrane region" description="Helical" evidence="7">
    <location>
        <begin position="90"/>
        <end position="110"/>
    </location>
</feature>
<name>D7CQV6_TRURR</name>
<sequence>MALTTSAEPPRRERSALKRAFTKEALTAWLFILPSFVGFFFFYALPAFRGLMISFTDWNLLRDPNPVGLANYERMLADPLFWNALRVTGLYVLANIPIQTVLGLLLAVLMSRLTTSMFVRGTLILPYLMSNVIVALMWLWLLDPLLGFGNALLQMLGFSRQPFFGSPDQAIWTIAAVNIWRHMGFTALLFYAGMQGIPGSLYEAARIDGASENRMFWNITLPLLRPVTVFVLVTSLIGSFQIFDTVAVTTQGGPVNATRVLVWYIYENAFQFSNMGYATALSMTLFAILIVITLLQLRFLRSDQSDLA</sequence>
<dbReference type="Gene3D" id="1.10.3720.10">
    <property type="entry name" value="MetI-like"/>
    <property type="match status" value="1"/>
</dbReference>
<evidence type="ECO:0000256" key="6">
    <source>
        <dbReference type="ARBA" id="ARBA00023136"/>
    </source>
</evidence>
<dbReference type="GO" id="GO:0055085">
    <property type="term" value="P:transmembrane transport"/>
    <property type="evidence" value="ECO:0007669"/>
    <property type="project" value="InterPro"/>
</dbReference>
<evidence type="ECO:0000259" key="8">
    <source>
        <dbReference type="PROSITE" id="PS50928"/>
    </source>
</evidence>